<dbReference type="EMBL" id="JACHEH010000001">
    <property type="protein sequence ID" value="MBB6166406.1"/>
    <property type="molecule type" value="Genomic_DNA"/>
</dbReference>
<proteinExistence type="predicted"/>
<dbReference type="Gene3D" id="1.20.58.320">
    <property type="entry name" value="TPR-like"/>
    <property type="match status" value="1"/>
</dbReference>
<dbReference type="SUPFAM" id="SSF48452">
    <property type="entry name" value="TPR-like"/>
    <property type="match status" value="1"/>
</dbReference>
<gene>
    <name evidence="1" type="ORF">HNQ73_000014</name>
</gene>
<dbReference type="InterPro" id="IPR011990">
    <property type="entry name" value="TPR-like_helical_dom_sf"/>
</dbReference>
<dbReference type="Proteomes" id="UP000588017">
    <property type="component" value="Unassembled WGS sequence"/>
</dbReference>
<name>A0A841K8N5_9HYPH</name>
<accession>A0A841K8N5</accession>
<evidence type="ECO:0000313" key="1">
    <source>
        <dbReference type="EMBL" id="MBB6166406.1"/>
    </source>
</evidence>
<reference evidence="1 2" key="1">
    <citation type="submission" date="2020-08" db="EMBL/GenBank/DDBJ databases">
        <title>Genomic Encyclopedia of Type Strains, Phase IV (KMG-IV): sequencing the most valuable type-strain genomes for metagenomic binning, comparative biology and taxonomic classification.</title>
        <authorList>
            <person name="Goeker M."/>
        </authorList>
    </citation>
    <scope>NUCLEOTIDE SEQUENCE [LARGE SCALE GENOMIC DNA]</scope>
    <source>
        <strain evidence="1 2">DSM 101465</strain>
    </source>
</reference>
<keyword evidence="2" id="KW-1185">Reference proteome</keyword>
<dbReference type="AlphaFoldDB" id="A0A841K8N5"/>
<comment type="caution">
    <text evidence="1">The sequence shown here is derived from an EMBL/GenBank/DDBJ whole genome shotgun (WGS) entry which is preliminary data.</text>
</comment>
<sequence length="181" mass="20310">MVVAKADEVVSFWRDAGYERWFTRDEAFDEEIRQRFLATHEAAAAGAVSGWEETAEGALALLILLDQFPRNLFRGTPRAFATDALARTIADRALANGFDRQVPPEMRGFFYLPFMHSESLADQERCVALYEAAGDKRGQPHAVEHRDIIARFGRFPHRNPILGRTMTEEEAAFLTSGGFSG</sequence>
<evidence type="ECO:0000313" key="2">
    <source>
        <dbReference type="Proteomes" id="UP000588017"/>
    </source>
</evidence>
<organism evidence="1 2">
    <name type="scientific">Chelatococcus composti</name>
    <dbReference type="NCBI Taxonomy" id="1743235"/>
    <lineage>
        <taxon>Bacteria</taxon>
        <taxon>Pseudomonadati</taxon>
        <taxon>Pseudomonadota</taxon>
        <taxon>Alphaproteobacteria</taxon>
        <taxon>Hyphomicrobiales</taxon>
        <taxon>Chelatococcaceae</taxon>
        <taxon>Chelatococcus</taxon>
    </lineage>
</organism>
<dbReference type="InterPro" id="IPR010323">
    <property type="entry name" value="DUF924"/>
</dbReference>
<protein>
    <submittedName>
        <fullName evidence="1">Uncharacterized protein (DUF924 family)</fullName>
    </submittedName>
</protein>
<dbReference type="Pfam" id="PF06041">
    <property type="entry name" value="DUF924"/>
    <property type="match status" value="1"/>
</dbReference>
<dbReference type="RefSeq" id="WP_183331033.1">
    <property type="nucleotide sequence ID" value="NZ_BMHX01000001.1"/>
</dbReference>
<dbReference type="Gene3D" id="1.25.40.10">
    <property type="entry name" value="Tetratricopeptide repeat domain"/>
    <property type="match status" value="1"/>
</dbReference>